<evidence type="ECO:0000313" key="2">
    <source>
        <dbReference type="EMBL" id="UXX81320.1"/>
    </source>
</evidence>
<evidence type="ECO:0000313" key="3">
    <source>
        <dbReference type="Proteomes" id="UP001062165"/>
    </source>
</evidence>
<dbReference type="Proteomes" id="UP001062165">
    <property type="component" value="Chromosome"/>
</dbReference>
<dbReference type="PIRSF" id="PIRSF006470">
    <property type="entry name" value="DctB"/>
    <property type="match status" value="1"/>
</dbReference>
<dbReference type="SUPFAM" id="SSF53850">
    <property type="entry name" value="Periplasmic binding protein-like II"/>
    <property type="match status" value="1"/>
</dbReference>
<accession>A0ABY6DBU1</accession>
<dbReference type="NCBIfam" id="TIGR00787">
    <property type="entry name" value="dctP"/>
    <property type="match status" value="1"/>
</dbReference>
<dbReference type="PANTHER" id="PTHR33376:SF2">
    <property type="entry name" value="DICARBOXYLATE-BINDING PERIPLASMIC PROTEIN"/>
    <property type="match status" value="1"/>
</dbReference>
<dbReference type="InterPro" id="IPR038404">
    <property type="entry name" value="TRAP_DctP_sf"/>
</dbReference>
<keyword evidence="3" id="KW-1185">Reference proteome</keyword>
<dbReference type="InterPro" id="IPR004682">
    <property type="entry name" value="TRAP_DctP"/>
</dbReference>
<dbReference type="RefSeq" id="WP_263053044.1">
    <property type="nucleotide sequence ID" value="NZ_CP106735.1"/>
</dbReference>
<gene>
    <name evidence="2" type="ORF">N7E81_09475</name>
</gene>
<dbReference type="InterPro" id="IPR018389">
    <property type="entry name" value="DctP_fam"/>
</dbReference>
<keyword evidence="1" id="KW-0732">Signal</keyword>
<proteinExistence type="predicted"/>
<name>A0ABY6DBU1_9BACT</name>
<dbReference type="CDD" id="cd13671">
    <property type="entry name" value="PBP2_TRAP_SBP_like_3"/>
    <property type="match status" value="1"/>
</dbReference>
<evidence type="ECO:0000256" key="1">
    <source>
        <dbReference type="ARBA" id="ARBA00022729"/>
    </source>
</evidence>
<protein>
    <submittedName>
        <fullName evidence="2">TRAP transporter substrate-binding protein</fullName>
    </submittedName>
</protein>
<organism evidence="2 3">
    <name type="scientific">Reichenbachiella carrageenanivorans</name>
    <dbReference type="NCBI Taxonomy" id="2979869"/>
    <lineage>
        <taxon>Bacteria</taxon>
        <taxon>Pseudomonadati</taxon>
        <taxon>Bacteroidota</taxon>
        <taxon>Cytophagia</taxon>
        <taxon>Cytophagales</taxon>
        <taxon>Reichenbachiellaceae</taxon>
        <taxon>Reichenbachiella</taxon>
    </lineage>
</organism>
<dbReference type="Pfam" id="PF03480">
    <property type="entry name" value="DctP"/>
    <property type="match status" value="1"/>
</dbReference>
<dbReference type="EMBL" id="CP106735">
    <property type="protein sequence ID" value="UXX81320.1"/>
    <property type="molecule type" value="Genomic_DNA"/>
</dbReference>
<dbReference type="Gene3D" id="3.40.190.170">
    <property type="entry name" value="Bacterial extracellular solute-binding protein, family 7"/>
    <property type="match status" value="1"/>
</dbReference>
<sequence length="339" mass="38066">MRIKNKWIGFVLVVFSTCLLSCANKKEGRVLKLAHELNETHPVHIGMVEMARLLDEISEGAFTMEIYANGQLGKERDLLELLQIGSLDMTKVSAGALENFVPEIKVLTLPYLFRDSAHAAGVLQGAIGKKLLMKGSNYKLRGLCFFDAGSRSFYSKDAPIQSPEELAGLKVRVMNSQSAFDMVSALGGTPTPVSFGELYTALQQGVVDAAENNPPSFYTSRHYEICKHYSIDEHTTIPDVLIVSTYLWNRLTDQQKEWLQEAADRAVIYQKQVWAKSVAESLEKVKAAGVTIYYPEKLPFQVKVEPLYEQYQSEPELYQLIKDIDAIGQTLKTEEEDEK</sequence>
<dbReference type="NCBIfam" id="NF037995">
    <property type="entry name" value="TRAP_S1"/>
    <property type="match status" value="1"/>
</dbReference>
<dbReference type="PANTHER" id="PTHR33376">
    <property type="match status" value="1"/>
</dbReference>
<reference evidence="2" key="1">
    <citation type="submission" date="2022-10" db="EMBL/GenBank/DDBJ databases">
        <title>Comparative genomics and taxonomic characterization of three novel marine species of genus Reichenbachiella exhibiting antioxidant and polysaccharide degradation activities.</title>
        <authorList>
            <person name="Muhammad N."/>
            <person name="Lee Y.-J."/>
            <person name="Ko J."/>
            <person name="Kim S.-G."/>
        </authorList>
    </citation>
    <scope>NUCLEOTIDE SEQUENCE</scope>
    <source>
        <strain evidence="2">Wsw4-B4</strain>
    </source>
</reference>